<feature type="chain" id="PRO_5017598693" evidence="1">
    <location>
        <begin position="19"/>
        <end position="205"/>
    </location>
</feature>
<evidence type="ECO:0000256" key="1">
    <source>
        <dbReference type="SAM" id="SignalP"/>
    </source>
</evidence>
<name>A0A3E2NNW9_9SPHI</name>
<feature type="signal peptide" evidence="1">
    <location>
        <begin position="1"/>
        <end position="18"/>
    </location>
</feature>
<evidence type="ECO:0000313" key="3">
    <source>
        <dbReference type="Proteomes" id="UP000260823"/>
    </source>
</evidence>
<comment type="caution">
    <text evidence="2">The sequence shown here is derived from an EMBL/GenBank/DDBJ whole genome shotgun (WGS) entry which is preliminary data.</text>
</comment>
<dbReference type="SUPFAM" id="SSF48452">
    <property type="entry name" value="TPR-like"/>
    <property type="match status" value="1"/>
</dbReference>
<reference evidence="2 3" key="1">
    <citation type="submission" date="2018-08" db="EMBL/GenBank/DDBJ databases">
        <title>Mucilaginibacter terrae sp. nov., isolated from manganese diggings.</title>
        <authorList>
            <person name="Huang Y."/>
            <person name="Zhou Z."/>
        </authorList>
    </citation>
    <scope>NUCLEOTIDE SEQUENCE [LARGE SCALE GENOMIC DNA]</scope>
    <source>
        <strain evidence="2 3">ZH6</strain>
    </source>
</reference>
<dbReference type="EMBL" id="QWDE01000002">
    <property type="protein sequence ID" value="RFZ82706.1"/>
    <property type="molecule type" value="Genomic_DNA"/>
</dbReference>
<dbReference type="RefSeq" id="WP_117383109.1">
    <property type="nucleotide sequence ID" value="NZ_QWDE01000002.1"/>
</dbReference>
<dbReference type="InterPro" id="IPR011990">
    <property type="entry name" value="TPR-like_helical_dom_sf"/>
</dbReference>
<dbReference type="Gene3D" id="1.25.40.10">
    <property type="entry name" value="Tetratricopeptide repeat domain"/>
    <property type="match status" value="1"/>
</dbReference>
<accession>A0A3E2NNW9</accession>
<dbReference type="Proteomes" id="UP000260823">
    <property type="component" value="Unassembled WGS sequence"/>
</dbReference>
<keyword evidence="1" id="KW-0732">Signal</keyword>
<gene>
    <name evidence="2" type="ORF">DYU05_11050</name>
</gene>
<proteinExistence type="predicted"/>
<keyword evidence="3" id="KW-1185">Reference proteome</keyword>
<evidence type="ECO:0000313" key="2">
    <source>
        <dbReference type="EMBL" id="RFZ82706.1"/>
    </source>
</evidence>
<dbReference type="AlphaFoldDB" id="A0A3E2NNW9"/>
<dbReference type="OrthoDB" id="789253at2"/>
<sequence length="205" mass="23779">MRYILLLLFCALNLTASAQWWRGDFKKHPRLPLITAQPKSYSAKRLIKSTTNIKLPGFKIARSAYNLNVCENLVMREAQHHMRFREYAMASYNFSDLALLYVQENRLSEAKWYFLQSILISKNQSDNPHTINSLISLAMIKADLGDLEQAQQDLTEARKIAELANRTDDVKRIDSKIRFVQSNKIWLPKTDLRYADNAEVVVKTK</sequence>
<organism evidence="2 3">
    <name type="scientific">Mucilaginibacter terrenus</name>
    <dbReference type="NCBI Taxonomy" id="2482727"/>
    <lineage>
        <taxon>Bacteria</taxon>
        <taxon>Pseudomonadati</taxon>
        <taxon>Bacteroidota</taxon>
        <taxon>Sphingobacteriia</taxon>
        <taxon>Sphingobacteriales</taxon>
        <taxon>Sphingobacteriaceae</taxon>
        <taxon>Mucilaginibacter</taxon>
    </lineage>
</organism>
<protein>
    <submittedName>
        <fullName evidence="2">Tetratricopeptide repeat protein</fullName>
    </submittedName>
</protein>